<proteinExistence type="predicted"/>
<keyword evidence="2" id="KW-1185">Reference proteome</keyword>
<dbReference type="AlphaFoldDB" id="A0AAE9ZD06"/>
<dbReference type="CDD" id="cd07177">
    <property type="entry name" value="terB_like"/>
    <property type="match status" value="1"/>
</dbReference>
<name>A0AAE9ZD06_9PROT</name>
<dbReference type="EMBL" id="CP118166">
    <property type="protein sequence ID" value="WDI30212.1"/>
    <property type="molecule type" value="Genomic_DNA"/>
</dbReference>
<protein>
    <recommendedName>
        <fullName evidence="3">Co-chaperone DjlA N-terminal domain-containing protein</fullName>
    </recommendedName>
</protein>
<accession>A0AAE9ZD06</accession>
<evidence type="ECO:0008006" key="3">
    <source>
        <dbReference type="Google" id="ProtNLM"/>
    </source>
</evidence>
<dbReference type="InterPro" id="IPR029024">
    <property type="entry name" value="TerB-like"/>
</dbReference>
<reference evidence="1" key="1">
    <citation type="submission" date="2023-02" db="EMBL/GenBank/DDBJ databases">
        <title>Genome sequence of Hyphococcus flavus.</title>
        <authorList>
            <person name="Rong J.-C."/>
            <person name="Zhao Q."/>
            <person name="Yi M."/>
            <person name="Wu J.-Y."/>
        </authorList>
    </citation>
    <scope>NUCLEOTIDE SEQUENCE</scope>
    <source>
        <strain evidence="1">MCCC 1K03223</strain>
    </source>
</reference>
<dbReference type="Proteomes" id="UP001214043">
    <property type="component" value="Chromosome"/>
</dbReference>
<dbReference type="KEGG" id="hfl:PUV54_09590"/>
<sequence>MHIILAILGALAAAFWAFTYFMRAANEGREAVGEVKGVIRRGKWNRRVDKRLIENLSDPREAAAVLLYQMAAYDGHVTDRQYKKIVADMRDIFQADEETAEGLYAFGRMAVGEINDAGNNVRKILRPVTEVCTEAEKGQLVDLLEQTAEIEGEPSDMQRRLIAEARRVLLPV</sequence>
<dbReference type="SUPFAM" id="SSF158682">
    <property type="entry name" value="TerB-like"/>
    <property type="match status" value="1"/>
</dbReference>
<evidence type="ECO:0000313" key="2">
    <source>
        <dbReference type="Proteomes" id="UP001214043"/>
    </source>
</evidence>
<organism evidence="1 2">
    <name type="scientific">Hyphococcus flavus</name>
    <dbReference type="NCBI Taxonomy" id="1866326"/>
    <lineage>
        <taxon>Bacteria</taxon>
        <taxon>Pseudomonadati</taxon>
        <taxon>Pseudomonadota</taxon>
        <taxon>Alphaproteobacteria</taxon>
        <taxon>Parvularculales</taxon>
        <taxon>Parvularculaceae</taxon>
        <taxon>Hyphococcus</taxon>
    </lineage>
</organism>
<evidence type="ECO:0000313" key="1">
    <source>
        <dbReference type="EMBL" id="WDI30212.1"/>
    </source>
</evidence>
<dbReference type="RefSeq" id="WP_274492007.1">
    <property type="nucleotide sequence ID" value="NZ_CP118166.1"/>
</dbReference>
<gene>
    <name evidence="1" type="ORF">PUV54_09590</name>
</gene>